<feature type="transmembrane region" description="Helical" evidence="1">
    <location>
        <begin position="45"/>
        <end position="66"/>
    </location>
</feature>
<keyword evidence="1" id="KW-0812">Transmembrane</keyword>
<dbReference type="AlphaFoldDB" id="A0A1W2BIP6"/>
<name>A0A1W2BIP6_9FIRM</name>
<keyword evidence="1" id="KW-1133">Transmembrane helix</keyword>
<reference evidence="2 3" key="1">
    <citation type="submission" date="2017-04" db="EMBL/GenBank/DDBJ databases">
        <authorList>
            <person name="Afonso C.L."/>
            <person name="Miller P.J."/>
            <person name="Scott M.A."/>
            <person name="Spackman E."/>
            <person name="Goraichik I."/>
            <person name="Dimitrov K.M."/>
            <person name="Suarez D.L."/>
            <person name="Swayne D.E."/>
        </authorList>
    </citation>
    <scope>NUCLEOTIDE SEQUENCE [LARGE SCALE GENOMIC DNA]</scope>
    <source>
        <strain evidence="2 3">DSM 12816</strain>
    </source>
</reference>
<accession>A0A1W2BIP6</accession>
<dbReference type="Proteomes" id="UP000192790">
    <property type="component" value="Unassembled WGS sequence"/>
</dbReference>
<protein>
    <submittedName>
        <fullName evidence="2">Uncharacterized protein</fullName>
    </submittedName>
</protein>
<organism evidence="2 3">
    <name type="scientific">Papillibacter cinnamivorans DSM 12816</name>
    <dbReference type="NCBI Taxonomy" id="1122930"/>
    <lineage>
        <taxon>Bacteria</taxon>
        <taxon>Bacillati</taxon>
        <taxon>Bacillota</taxon>
        <taxon>Clostridia</taxon>
        <taxon>Eubacteriales</taxon>
        <taxon>Oscillospiraceae</taxon>
        <taxon>Papillibacter</taxon>
    </lineage>
</organism>
<dbReference type="EMBL" id="FWXW01000005">
    <property type="protein sequence ID" value="SMC72839.1"/>
    <property type="molecule type" value="Genomic_DNA"/>
</dbReference>
<evidence type="ECO:0000313" key="3">
    <source>
        <dbReference type="Proteomes" id="UP000192790"/>
    </source>
</evidence>
<keyword evidence="1" id="KW-0472">Membrane</keyword>
<evidence type="ECO:0000256" key="1">
    <source>
        <dbReference type="SAM" id="Phobius"/>
    </source>
</evidence>
<evidence type="ECO:0000313" key="2">
    <source>
        <dbReference type="EMBL" id="SMC72839.1"/>
    </source>
</evidence>
<proteinExistence type="predicted"/>
<sequence length="94" mass="9217">MSEGVAVCFFVVCVVGPAGWAFSLEYDSGVVGGIASCVAGGEEPLAALLAVSVQWASVAVAGFYVAAAGGLDVARVVGIGVLEIAGGIARWVGD</sequence>
<keyword evidence="3" id="KW-1185">Reference proteome</keyword>
<feature type="transmembrane region" description="Helical" evidence="1">
    <location>
        <begin position="73"/>
        <end position="92"/>
    </location>
</feature>
<gene>
    <name evidence="2" type="ORF">SAMN02745168_2238</name>
</gene>